<proteinExistence type="predicted"/>
<dbReference type="EMBL" id="CP044788">
    <property type="protein sequence ID" value="QFP48574.1"/>
    <property type="molecule type" value="Genomic_DNA"/>
</dbReference>
<dbReference type="AlphaFoldDB" id="A0A5P8ARD3"/>
<accession>A0A5P8ARD3</accession>
<reference evidence="1" key="1">
    <citation type="submission" date="2019-10" db="EMBL/GenBank/DDBJ databases">
        <title>Whole genome sequencing of Borrelia miyamotoi strains isolated in Europe.</title>
        <authorList>
            <person name="Sprong H."/>
            <person name="Azagi T."/>
            <person name="Kuleshov K.V."/>
            <person name="Platonov A.E."/>
            <person name="Hoornstra D."/>
            <person name="Hovius J.W."/>
        </authorList>
    </citation>
    <scope>NUCLEOTIDE SEQUENCE</scope>
    <source>
        <strain evidence="1">NL-IR-1</strain>
        <plasmid evidence="1">unnamed</plasmid>
    </source>
</reference>
<keyword evidence="1" id="KW-0614">Plasmid</keyword>
<protein>
    <submittedName>
        <fullName evidence="1">Uncharacterized protein</fullName>
    </submittedName>
</protein>
<evidence type="ECO:0000313" key="1">
    <source>
        <dbReference type="EMBL" id="QFP48574.1"/>
    </source>
</evidence>
<organism evidence="1">
    <name type="scientific">Borrelia miyamotoi</name>
    <dbReference type="NCBI Taxonomy" id="47466"/>
    <lineage>
        <taxon>Bacteria</taxon>
        <taxon>Pseudomonadati</taxon>
        <taxon>Spirochaetota</taxon>
        <taxon>Spirochaetia</taxon>
        <taxon>Spirochaetales</taxon>
        <taxon>Borreliaceae</taxon>
        <taxon>Borrelia</taxon>
    </lineage>
</organism>
<geneLocation type="plasmid" evidence="1">
    <name>unnamed</name>
</geneLocation>
<name>A0A5P8ARD3_9SPIR</name>
<sequence length="237" mass="27878">MIIVMIFILSLVSCNLDYKNSTNINHINFNFLTTSLNKYSEKLSNYEKDTLSFFVIALKKILLMYPFVFAKIVDRNTRILEEYVGKFFLELSISDDKELLGKIKETKNNVDYNIGGILSFKMSLATEFDVFFISLNDSKRAFNNLKLACDWHKLPLKNELDLKNNLLTFRAKSGIYYTINKYYIKEYNVNFDLLIHNKFHVRSNGKDYRGYEKAGKLTRIKLLFPCYILIILQIFLI</sequence>
<gene>
    <name evidence="1" type="ORF">F9Y91_04915</name>
</gene>